<organism evidence="3 4">
    <name type="scientific">Delftia tsuruhatensis</name>
    <dbReference type="NCBI Taxonomy" id="180282"/>
    <lineage>
        <taxon>Bacteria</taxon>
        <taxon>Pseudomonadati</taxon>
        <taxon>Pseudomonadota</taxon>
        <taxon>Betaproteobacteria</taxon>
        <taxon>Burkholderiales</taxon>
        <taxon>Comamonadaceae</taxon>
        <taxon>Delftia</taxon>
    </lineage>
</organism>
<evidence type="ECO:0000313" key="4">
    <source>
        <dbReference type="Proteomes" id="UP000095607"/>
    </source>
</evidence>
<proteinExistence type="predicted"/>
<dbReference type="EMBL" id="CP017420">
    <property type="protein sequence ID" value="AOV01701.1"/>
    <property type="molecule type" value="Genomic_DNA"/>
</dbReference>
<reference evidence="3 4" key="1">
    <citation type="submission" date="2016-09" db="EMBL/GenBank/DDBJ databases">
        <title>Complete genome sequence of Deltia acidovorans CM13 isolated from murine proximal colonic tissue.</title>
        <authorList>
            <person name="Saffarian A."/>
        </authorList>
    </citation>
    <scope>NUCLEOTIDE SEQUENCE [LARGE SCALE GENOMIC DNA]</scope>
    <source>
        <strain evidence="3 4">CM13</strain>
    </source>
</reference>
<dbReference type="EMBL" id="CP017420">
    <property type="protein sequence ID" value="AOV02407.1"/>
    <property type="molecule type" value="Genomic_DNA"/>
</dbReference>
<keyword evidence="4" id="KW-1185">Reference proteome</keyword>
<gene>
    <name evidence="2" type="ORF">BI380_10210</name>
    <name evidence="3" type="ORF">BI380_14200</name>
</gene>
<keyword evidence="1" id="KW-0175">Coiled coil</keyword>
<dbReference type="Proteomes" id="UP000095607">
    <property type="component" value="Chromosome"/>
</dbReference>
<dbReference type="RefSeq" id="WP_046239046.1">
    <property type="nucleotide sequence ID" value="NZ_CBCSDN010000064.1"/>
</dbReference>
<dbReference type="InterPro" id="IPR008713">
    <property type="entry name" value="Phage_lambda_NinG"/>
</dbReference>
<evidence type="ECO:0000256" key="1">
    <source>
        <dbReference type="SAM" id="Coils"/>
    </source>
</evidence>
<name>A0ABN4SJE4_9BURK</name>
<evidence type="ECO:0000313" key="2">
    <source>
        <dbReference type="EMBL" id="AOV01701.1"/>
    </source>
</evidence>
<sequence length="198" mass="22740">MGFRRTRCAHCRAKLTPERPSQIVHAECAEPYAIAKREKEERAQAKAARMAAKIEKAETRRLREQQKGLRELLAEAQTAFNEFIRLRDAGLPCICCGMPFEPMKPGGSMDAGHFRSRSTAPHLRFNEDNVFGQRKNCNRPGGTTYSKFRAGVLARIGQERLEAVETNYTDHKWTRDEVREIRDHYRAKAKQLKKESHA</sequence>
<dbReference type="Pfam" id="PF05766">
    <property type="entry name" value="NinG"/>
    <property type="match status" value="1"/>
</dbReference>
<accession>A0ABN4SJE4</accession>
<evidence type="ECO:0000313" key="3">
    <source>
        <dbReference type="EMBL" id="AOV02407.1"/>
    </source>
</evidence>
<feature type="coiled-coil region" evidence="1">
    <location>
        <begin position="35"/>
        <end position="82"/>
    </location>
</feature>
<protein>
    <submittedName>
        <fullName evidence="3">NinG protein</fullName>
    </submittedName>
</protein>